<feature type="transmembrane region" description="Helical" evidence="6">
    <location>
        <begin position="203"/>
        <end position="222"/>
    </location>
</feature>
<feature type="transmembrane region" description="Helical" evidence="6">
    <location>
        <begin position="39"/>
        <end position="58"/>
    </location>
</feature>
<dbReference type="InterPro" id="IPR002033">
    <property type="entry name" value="TatC"/>
</dbReference>
<keyword evidence="5 6" id="KW-0472">Membrane</keyword>
<dbReference type="GO" id="GO:0065002">
    <property type="term" value="P:intracellular protein transmembrane transport"/>
    <property type="evidence" value="ECO:0007669"/>
    <property type="project" value="TreeGrafter"/>
</dbReference>
<dbReference type="AlphaFoldDB" id="A0A9Y1I2M7"/>
<accession>A0A9Y1I2M7</accession>
<dbReference type="GO" id="GO:0009977">
    <property type="term" value="F:proton motive force dependent protein transmembrane transporter activity"/>
    <property type="evidence" value="ECO:0007669"/>
    <property type="project" value="TreeGrafter"/>
</dbReference>
<evidence type="ECO:0000256" key="4">
    <source>
        <dbReference type="ARBA" id="ARBA00022989"/>
    </source>
</evidence>
<dbReference type="EMBL" id="OP616812">
    <property type="protein sequence ID" value="WDA99154.1"/>
    <property type="molecule type" value="Genomic_DNA"/>
</dbReference>
<keyword evidence="3 6" id="KW-0812">Transmembrane</keyword>
<dbReference type="Pfam" id="PF00902">
    <property type="entry name" value="TatC"/>
    <property type="match status" value="1"/>
</dbReference>
<geneLocation type="plastid" evidence="7"/>
<dbReference type="PANTHER" id="PTHR30371:SF0">
    <property type="entry name" value="SEC-INDEPENDENT PROTEIN TRANSLOCASE PROTEIN TATC, CHLOROPLASTIC-RELATED"/>
    <property type="match status" value="1"/>
</dbReference>
<dbReference type="HAMAP" id="MF_00902">
    <property type="entry name" value="TatC"/>
    <property type="match status" value="1"/>
</dbReference>
<feature type="transmembrane region" description="Helical" evidence="6">
    <location>
        <begin position="165"/>
        <end position="191"/>
    </location>
</feature>
<gene>
    <name evidence="7" type="primary">tatC</name>
    <name evidence="7" type="ORF">GRSY_149</name>
</gene>
<name>A0A9Y1I2M7_9RHOD</name>
<protein>
    <submittedName>
        <fullName evidence="7">Sec-independent translocase component C</fullName>
    </submittedName>
</protein>
<evidence type="ECO:0000256" key="5">
    <source>
        <dbReference type="ARBA" id="ARBA00023136"/>
    </source>
</evidence>
<dbReference type="PROSITE" id="PS01218">
    <property type="entry name" value="TATC"/>
    <property type="match status" value="1"/>
</dbReference>
<evidence type="ECO:0000256" key="3">
    <source>
        <dbReference type="ARBA" id="ARBA00022692"/>
    </source>
</evidence>
<feature type="transmembrane region" description="Helical" evidence="6">
    <location>
        <begin position="78"/>
        <end position="105"/>
    </location>
</feature>
<evidence type="ECO:0000256" key="6">
    <source>
        <dbReference type="SAM" id="Phobius"/>
    </source>
</evidence>
<keyword evidence="7" id="KW-0934">Plastid</keyword>
<dbReference type="GO" id="GO:0043953">
    <property type="term" value="P:protein transport by the Tat complex"/>
    <property type="evidence" value="ECO:0007669"/>
    <property type="project" value="TreeGrafter"/>
</dbReference>
<reference evidence="7" key="1">
    <citation type="journal article" date="2023" name="J. Phycol.">
        <title>Revised classification of the Cyanidiophyceae based on plastid genome data with descriptions of the Cavernulicolales ord. nov. and Galdieriales ord. nov. (Rhodophyta).</title>
        <authorList>
            <person name="Park S.I."/>
            <person name="Cho C.H."/>
            <person name="Ciniglia C."/>
            <person name="Huang T.Y."/>
            <person name="Liu S.L."/>
            <person name="Bustamante D.E."/>
            <person name="Calderon M.S."/>
            <person name="Mansilla A."/>
            <person name="McDermott T."/>
            <person name="Andersen R.A."/>
            <person name="Yoon H.S."/>
        </authorList>
    </citation>
    <scope>NUCLEOTIDE SEQUENCE</scope>
</reference>
<feature type="transmembrane region" description="Helical" evidence="6">
    <location>
        <begin position="117"/>
        <end position="145"/>
    </location>
</feature>
<dbReference type="PRINTS" id="PR01840">
    <property type="entry name" value="TATCFAMILY"/>
</dbReference>
<comment type="similarity">
    <text evidence="2">Belongs to the TatC family.</text>
</comment>
<organism evidence="7">
    <name type="scientific">Gronococcus sybilensis</name>
    <dbReference type="NCBI Taxonomy" id="3028029"/>
    <lineage>
        <taxon>Eukaryota</taxon>
        <taxon>Rhodophyta</taxon>
        <taxon>Bangiophyceae</taxon>
        <taxon>Cavernulicolales</taxon>
        <taxon>Cavernulicolaceae</taxon>
        <taxon>Gronococcus</taxon>
    </lineage>
</organism>
<evidence type="ECO:0000313" key="7">
    <source>
        <dbReference type="EMBL" id="WDA99154.1"/>
    </source>
</evidence>
<evidence type="ECO:0000256" key="1">
    <source>
        <dbReference type="ARBA" id="ARBA00004141"/>
    </source>
</evidence>
<dbReference type="PANTHER" id="PTHR30371">
    <property type="entry name" value="SEC-INDEPENDENT PROTEIN TRANSLOCASE PROTEIN TATC"/>
    <property type="match status" value="1"/>
</dbReference>
<comment type="subcellular location">
    <subcellularLocation>
        <location evidence="1">Membrane</location>
        <topology evidence="1">Multi-pass membrane protein</topology>
    </subcellularLocation>
</comment>
<proteinExistence type="inferred from homology"/>
<dbReference type="InterPro" id="IPR019820">
    <property type="entry name" value="Sec-indep_translocase_CS"/>
</dbReference>
<feature type="transmembrane region" description="Helical" evidence="6">
    <location>
        <begin position="228"/>
        <end position="248"/>
    </location>
</feature>
<dbReference type="NCBIfam" id="TIGR00945">
    <property type="entry name" value="tatC"/>
    <property type="match status" value="1"/>
</dbReference>
<sequence length="250" mass="28218">MVSILTMQNNKNFDDEFIDEKEMSFSEHMEELRYRSIQSVVVFILATAFSLVNIKSLVKFLQSPAQGVKFLQLSPGEYIFTSIKISICFGLILSVPFILYQIMIFVLPGLTRKERNILLPTIAGSSILFLLGLLFGYIFIIPAALQFFLRYGADIIEPFWSFEEYFNFILLSLLTTGLAFQIPVLQIALGLLRILNSNQMLSIWRYIVTLSTVISAVLTPSTDPLTQVILAGVILILYFGGVVLLKFFGV</sequence>
<evidence type="ECO:0000256" key="2">
    <source>
        <dbReference type="ARBA" id="ARBA00008882"/>
    </source>
</evidence>
<dbReference type="GO" id="GO:0033281">
    <property type="term" value="C:TAT protein transport complex"/>
    <property type="evidence" value="ECO:0007669"/>
    <property type="project" value="TreeGrafter"/>
</dbReference>
<keyword evidence="4 6" id="KW-1133">Transmembrane helix</keyword>